<keyword evidence="1 6" id="KW-0645">Protease</keyword>
<dbReference type="GO" id="GO:0046872">
    <property type="term" value="F:metal ion binding"/>
    <property type="evidence" value="ECO:0007669"/>
    <property type="project" value="UniProtKB-KW"/>
</dbReference>
<accession>A0A855XC88</accession>
<keyword evidence="4 6" id="KW-0862">Zinc</keyword>
<evidence type="ECO:0000256" key="2">
    <source>
        <dbReference type="ARBA" id="ARBA00022723"/>
    </source>
</evidence>
<evidence type="ECO:0000256" key="6">
    <source>
        <dbReference type="RuleBase" id="RU003983"/>
    </source>
</evidence>
<dbReference type="PANTHER" id="PTHR22726:SF1">
    <property type="entry name" value="METALLOENDOPEPTIDASE OMA1, MITOCHONDRIAL"/>
    <property type="match status" value="1"/>
</dbReference>
<dbReference type="GO" id="GO:0004222">
    <property type="term" value="F:metalloendopeptidase activity"/>
    <property type="evidence" value="ECO:0007669"/>
    <property type="project" value="InterPro"/>
</dbReference>
<dbReference type="Proteomes" id="UP000250918">
    <property type="component" value="Unassembled WGS sequence"/>
</dbReference>
<dbReference type="InterPro" id="IPR051156">
    <property type="entry name" value="Mito/Outer_Membr_Metalloprot"/>
</dbReference>
<comment type="similarity">
    <text evidence="6">Belongs to the peptidase M48 family.</text>
</comment>
<gene>
    <name evidence="8" type="ORF">C3F09_00015</name>
</gene>
<evidence type="ECO:0000256" key="5">
    <source>
        <dbReference type="ARBA" id="ARBA00023049"/>
    </source>
</evidence>
<keyword evidence="2" id="KW-0479">Metal-binding</keyword>
<evidence type="ECO:0000313" key="9">
    <source>
        <dbReference type="Proteomes" id="UP000250918"/>
    </source>
</evidence>
<evidence type="ECO:0000256" key="3">
    <source>
        <dbReference type="ARBA" id="ARBA00022801"/>
    </source>
</evidence>
<dbReference type="EMBL" id="PQAP01000001">
    <property type="protein sequence ID" value="PWB76390.1"/>
    <property type="molecule type" value="Genomic_DNA"/>
</dbReference>
<dbReference type="Gene3D" id="3.30.2010.10">
    <property type="entry name" value="Metalloproteases ('zincins'), catalytic domain"/>
    <property type="match status" value="1"/>
</dbReference>
<organism evidence="8 9">
    <name type="scientific">candidate division GN15 bacterium</name>
    <dbReference type="NCBI Taxonomy" id="2072418"/>
    <lineage>
        <taxon>Bacteria</taxon>
        <taxon>candidate division GN15</taxon>
    </lineage>
</organism>
<dbReference type="PANTHER" id="PTHR22726">
    <property type="entry name" value="METALLOENDOPEPTIDASE OMA1"/>
    <property type="match status" value="1"/>
</dbReference>
<reference evidence="8 9" key="1">
    <citation type="journal article" date="2018" name="ISME J.">
        <title>A methanotrophic archaeon couples anaerobic oxidation of methane to Fe(III) reduction.</title>
        <authorList>
            <person name="Cai C."/>
            <person name="Leu A.O."/>
            <person name="Xie G.J."/>
            <person name="Guo J."/>
            <person name="Feng Y."/>
            <person name="Zhao J.X."/>
            <person name="Tyson G.W."/>
            <person name="Yuan Z."/>
            <person name="Hu S."/>
        </authorList>
    </citation>
    <scope>NUCLEOTIDE SEQUENCE [LARGE SCALE GENOMIC DNA]</scope>
    <source>
        <strain evidence="8">FeB_12</strain>
    </source>
</reference>
<sequence>MRSPSSSFAFFWLWRWRWRRPGFTLHYRGNDSVSRSSAISPTRPNCEVVVKYRYILLGAVCSLLLSCATTGPGGRKSFIAIPTSQEVAIGKGMADEVAKTEKKLPDPAWQSYVNDVGQKIVNVCDRKDISYTFTVIESDQINAFAAPGGYVYFYTGLLRMMDNEAEMAAVMAHEISHVVARHSIKRLQAAMGASLAYQLVFGDQGGQAMQAAVGIGMGLLFADYSRQDEREADKFGIYYMQQAGYDPNAAITMFEKLAAASGDHQANIFESLSSSHPETAERIANAKQEIAAEGTLPPGLVLGRSRYIEMRNRLPVPSKTTGK</sequence>
<dbReference type="GO" id="GO:0016020">
    <property type="term" value="C:membrane"/>
    <property type="evidence" value="ECO:0007669"/>
    <property type="project" value="TreeGrafter"/>
</dbReference>
<dbReference type="Pfam" id="PF01435">
    <property type="entry name" value="Peptidase_M48"/>
    <property type="match status" value="1"/>
</dbReference>
<comment type="cofactor">
    <cofactor evidence="6">
        <name>Zn(2+)</name>
        <dbReference type="ChEBI" id="CHEBI:29105"/>
    </cofactor>
    <text evidence="6">Binds 1 zinc ion per subunit.</text>
</comment>
<evidence type="ECO:0000256" key="1">
    <source>
        <dbReference type="ARBA" id="ARBA00022670"/>
    </source>
</evidence>
<proteinExistence type="inferred from homology"/>
<protein>
    <submittedName>
        <fullName evidence="8">Peptidase M48</fullName>
    </submittedName>
</protein>
<name>A0A855XC88_9BACT</name>
<evidence type="ECO:0000256" key="4">
    <source>
        <dbReference type="ARBA" id="ARBA00022833"/>
    </source>
</evidence>
<keyword evidence="3 6" id="KW-0378">Hydrolase</keyword>
<dbReference type="AlphaFoldDB" id="A0A855XC88"/>
<dbReference type="InterPro" id="IPR001915">
    <property type="entry name" value="Peptidase_M48"/>
</dbReference>
<comment type="caution">
    <text evidence="8">The sequence shown here is derived from an EMBL/GenBank/DDBJ whole genome shotgun (WGS) entry which is preliminary data.</text>
</comment>
<evidence type="ECO:0000313" key="8">
    <source>
        <dbReference type="EMBL" id="PWB76390.1"/>
    </source>
</evidence>
<keyword evidence="5 6" id="KW-0482">Metalloprotease</keyword>
<evidence type="ECO:0000259" key="7">
    <source>
        <dbReference type="Pfam" id="PF01435"/>
    </source>
</evidence>
<feature type="domain" description="Peptidase M48" evidence="7">
    <location>
        <begin position="110"/>
        <end position="289"/>
    </location>
</feature>
<dbReference type="CDD" id="cd07333">
    <property type="entry name" value="M48C_bepA_like"/>
    <property type="match status" value="1"/>
</dbReference>
<dbReference type="GO" id="GO:0051603">
    <property type="term" value="P:proteolysis involved in protein catabolic process"/>
    <property type="evidence" value="ECO:0007669"/>
    <property type="project" value="TreeGrafter"/>
</dbReference>